<sequence length="454" mass="51176">MKITFGLLQVTLPNSYSRNGLIYYQRAVPKDLQDRYPHKLIKINLKTGDIVSAEKRIRNLNEKFEAEWSAMRADPHSSPKALKAHAEALLREFGLSPAPAANDDLAVSQFYDRLDAKREAYAGDDELLYRENPAEEYLSPVEIKAAQLLAGRSKETLSDALEVYLAIHHKRYDKKFSTYTRRAFQTLIAVIGDKAMEDLSREDAHRYVKSESKLSTGTIRRRINTINAVMKTYLRERDLNRANPFEAVPILAEGKDAKKRVTFTPAELVDLYKACKSKDDSLRWLISLIADTGARLAEVTGLSMDDIRLDAEVPHIVIQPHPWRSLKNRSSAREVPLVGASLWAAQRIKSSAVHGQRFAFPRYTNEASCNANNASAAAGKWLRSIHLDHTPHELRHTIVDRLREAQCPEDVRFAIGGWASQEVGTRYGYGYGLKVKADWLSKIALKGESHGPEA</sequence>
<keyword evidence="2" id="KW-0229">DNA integration</keyword>
<comment type="caution">
    <text evidence="8">The sequence shown here is derived from an EMBL/GenBank/DDBJ whole genome shotgun (WGS) entry which is preliminary data.</text>
</comment>
<evidence type="ECO:0000256" key="2">
    <source>
        <dbReference type="ARBA" id="ARBA00022908"/>
    </source>
</evidence>
<dbReference type="PANTHER" id="PTHR30629:SF2">
    <property type="entry name" value="PROPHAGE INTEGRASE INTS-RELATED"/>
    <property type="match status" value="1"/>
</dbReference>
<feature type="domain" description="Tyr recombinase" evidence="6">
    <location>
        <begin position="258"/>
        <end position="445"/>
    </location>
</feature>
<dbReference type="Gene3D" id="1.10.150.130">
    <property type="match status" value="1"/>
</dbReference>
<keyword evidence="9" id="KW-1185">Reference proteome</keyword>
<dbReference type="PROSITE" id="PS51900">
    <property type="entry name" value="CB"/>
    <property type="match status" value="1"/>
</dbReference>
<evidence type="ECO:0000256" key="5">
    <source>
        <dbReference type="PROSITE-ProRule" id="PRU01248"/>
    </source>
</evidence>
<dbReference type="SUPFAM" id="SSF56349">
    <property type="entry name" value="DNA breaking-rejoining enzymes"/>
    <property type="match status" value="1"/>
</dbReference>
<evidence type="ECO:0000313" key="9">
    <source>
        <dbReference type="Proteomes" id="UP000478090"/>
    </source>
</evidence>
<dbReference type="Pfam" id="PF00589">
    <property type="entry name" value="Phage_integrase"/>
    <property type="match status" value="1"/>
</dbReference>
<proteinExistence type="inferred from homology"/>
<dbReference type="Pfam" id="PF20172">
    <property type="entry name" value="DUF6538"/>
    <property type="match status" value="1"/>
</dbReference>
<comment type="similarity">
    <text evidence="1">Belongs to the 'phage' integrase family.</text>
</comment>
<evidence type="ECO:0000256" key="1">
    <source>
        <dbReference type="ARBA" id="ARBA00008857"/>
    </source>
</evidence>
<dbReference type="InterPro" id="IPR011010">
    <property type="entry name" value="DNA_brk_join_enz"/>
</dbReference>
<protein>
    <submittedName>
        <fullName evidence="8">Tyrosine-type recombinase/integrase</fullName>
    </submittedName>
</protein>
<dbReference type="InterPro" id="IPR044068">
    <property type="entry name" value="CB"/>
</dbReference>
<dbReference type="Proteomes" id="UP000478090">
    <property type="component" value="Unassembled WGS sequence"/>
</dbReference>
<dbReference type="InterPro" id="IPR013762">
    <property type="entry name" value="Integrase-like_cat_sf"/>
</dbReference>
<dbReference type="InterPro" id="IPR050808">
    <property type="entry name" value="Phage_Integrase"/>
</dbReference>
<dbReference type="Gene3D" id="1.10.443.10">
    <property type="entry name" value="Intergrase catalytic core"/>
    <property type="match status" value="1"/>
</dbReference>
<evidence type="ECO:0000259" key="6">
    <source>
        <dbReference type="PROSITE" id="PS51898"/>
    </source>
</evidence>
<accession>A0ABW9VHJ4</accession>
<evidence type="ECO:0000313" key="8">
    <source>
        <dbReference type="EMBL" id="MYM38652.1"/>
    </source>
</evidence>
<dbReference type="PROSITE" id="PS51898">
    <property type="entry name" value="TYR_RECOMBINASE"/>
    <property type="match status" value="1"/>
</dbReference>
<keyword evidence="3 5" id="KW-0238">DNA-binding</keyword>
<dbReference type="InterPro" id="IPR046668">
    <property type="entry name" value="DUF6538"/>
</dbReference>
<dbReference type="EMBL" id="WWCM01000002">
    <property type="protein sequence ID" value="MYM38652.1"/>
    <property type="molecule type" value="Genomic_DNA"/>
</dbReference>
<organism evidence="8 9">
    <name type="scientific">Duganella qianjiadongensis</name>
    <dbReference type="NCBI Taxonomy" id="2692176"/>
    <lineage>
        <taxon>Bacteria</taxon>
        <taxon>Pseudomonadati</taxon>
        <taxon>Pseudomonadota</taxon>
        <taxon>Betaproteobacteria</taxon>
        <taxon>Burkholderiales</taxon>
        <taxon>Oxalobacteraceae</taxon>
        <taxon>Telluria group</taxon>
        <taxon>Duganella</taxon>
    </lineage>
</organism>
<dbReference type="InterPro" id="IPR002104">
    <property type="entry name" value="Integrase_catalytic"/>
</dbReference>
<reference evidence="8 9" key="1">
    <citation type="submission" date="2019-12" db="EMBL/GenBank/DDBJ databases">
        <title>Novel species isolated from a subtropical stream in China.</title>
        <authorList>
            <person name="Lu H."/>
        </authorList>
    </citation>
    <scope>NUCLEOTIDE SEQUENCE [LARGE SCALE GENOMIC DNA]</scope>
    <source>
        <strain evidence="8 9">CY13W</strain>
    </source>
</reference>
<dbReference type="PANTHER" id="PTHR30629">
    <property type="entry name" value="PROPHAGE INTEGRASE"/>
    <property type="match status" value="1"/>
</dbReference>
<keyword evidence="4" id="KW-0233">DNA recombination</keyword>
<name>A0ABW9VHJ4_9BURK</name>
<evidence type="ECO:0000256" key="3">
    <source>
        <dbReference type="ARBA" id="ARBA00023125"/>
    </source>
</evidence>
<feature type="domain" description="Core-binding (CB)" evidence="7">
    <location>
        <begin position="155"/>
        <end position="234"/>
    </location>
</feature>
<evidence type="ECO:0000256" key="4">
    <source>
        <dbReference type="ARBA" id="ARBA00023172"/>
    </source>
</evidence>
<dbReference type="InterPro" id="IPR010998">
    <property type="entry name" value="Integrase_recombinase_N"/>
</dbReference>
<gene>
    <name evidence="8" type="ORF">GTP27_04845</name>
</gene>
<evidence type="ECO:0000259" key="7">
    <source>
        <dbReference type="PROSITE" id="PS51900"/>
    </source>
</evidence>